<organism evidence="8 9">
    <name type="scientific">Holdemanella biformis</name>
    <dbReference type="NCBI Taxonomy" id="1735"/>
    <lineage>
        <taxon>Bacteria</taxon>
        <taxon>Bacillati</taxon>
        <taxon>Bacillota</taxon>
        <taxon>Erysipelotrichia</taxon>
        <taxon>Erysipelotrichales</taxon>
        <taxon>Erysipelotrichaceae</taxon>
        <taxon>Holdemanella</taxon>
    </lineage>
</organism>
<evidence type="ECO:0000256" key="5">
    <source>
        <dbReference type="ARBA" id="ARBA00023136"/>
    </source>
</evidence>
<feature type="domain" description="ABC3 transporter permease C-terminal" evidence="7">
    <location>
        <begin position="217"/>
        <end position="324"/>
    </location>
</feature>
<dbReference type="Pfam" id="PF02687">
    <property type="entry name" value="FtsX"/>
    <property type="match status" value="1"/>
</dbReference>
<evidence type="ECO:0000259" key="7">
    <source>
        <dbReference type="Pfam" id="PF02687"/>
    </source>
</evidence>
<keyword evidence="5 6" id="KW-0472">Membrane</keyword>
<keyword evidence="2" id="KW-1003">Cell membrane</keyword>
<dbReference type="Proteomes" id="UP000265489">
    <property type="component" value="Unassembled WGS sequence"/>
</dbReference>
<dbReference type="InterPro" id="IPR003838">
    <property type="entry name" value="ABC3_permease_C"/>
</dbReference>
<feature type="transmembrane region" description="Helical" evidence="6">
    <location>
        <begin position="15"/>
        <end position="35"/>
    </location>
</feature>
<dbReference type="AlphaFoldDB" id="A0A395W9K1"/>
<accession>A0A395W9K1</accession>
<feature type="transmembrane region" description="Helical" evidence="6">
    <location>
        <begin position="634"/>
        <end position="656"/>
    </location>
</feature>
<evidence type="ECO:0000313" key="9">
    <source>
        <dbReference type="Proteomes" id="UP000265489"/>
    </source>
</evidence>
<feature type="transmembrane region" description="Helical" evidence="6">
    <location>
        <begin position="304"/>
        <end position="327"/>
    </location>
</feature>
<sequence length="657" mass="77576">MNIVKKYRSRNKKSYVLLVSILFLCTFLLTSLFVVKDSYDLYRINAAKSFYGNYDVKYTTFAYTQNKEYTDTYLDSLSYETPMPYAYKGTFDSLVSTTNFSVYPIRLIEGKFPKSNEVLIHKKYQNKYKVQDTIKLYSDQKSKEYTISGVYENLNNQLVNYSFYTATNSKKDAMYVYANLKDKSAIATLPVQDYELNSDMVVAKYHLNVEYENIFKFMILFMSVCCFLFVYSVLSVHLKKKKAFYDQLYILGMNKKKIRLYMIKEYTLLFALVECMGIGFTLLLWGLFLKWIQMNLPFSLHISKYHLCILLLILFVQYIFTFGLSLVRPKHYFFRKLHISNLSLIETMRNGNGLFIALIVAMSSMFICVSMQSLTSWIQTNQQEVQYEHDVSATFNIFDHTLIPEFIEESKEILKSYEHEFNYNIQCDANINNEQIETKITDEYNDFVLSNSYEDNIRLHLYKQGGELIDVLDIPVKEHINSGDNKVLYIPESKVMEWLNTYPDTFITGDLRVNTKQSALLKKRLDHIQLSRRDDFYVVDNKTDAKNLVEIMNMCQKIVQFYQFVLIITSIVIVYMQLYQHFYSHKNEYDLLHTIGMSYKKIRRMYIVKLLAFIIILDVIVLLIIRTIQMEVVGLYLIGSLILCTLFTELIFFRLYK</sequence>
<keyword evidence="4 6" id="KW-1133">Transmembrane helix</keyword>
<feature type="transmembrane region" description="Helical" evidence="6">
    <location>
        <begin position="606"/>
        <end position="628"/>
    </location>
</feature>
<comment type="subcellular location">
    <subcellularLocation>
        <location evidence="1">Cell membrane</location>
        <topology evidence="1">Multi-pass membrane protein</topology>
    </subcellularLocation>
</comment>
<evidence type="ECO:0000256" key="2">
    <source>
        <dbReference type="ARBA" id="ARBA00022475"/>
    </source>
</evidence>
<name>A0A395W9K1_9FIRM</name>
<proteinExistence type="predicted"/>
<evidence type="ECO:0000256" key="3">
    <source>
        <dbReference type="ARBA" id="ARBA00022692"/>
    </source>
</evidence>
<feature type="transmembrane region" description="Helical" evidence="6">
    <location>
        <begin position="561"/>
        <end position="579"/>
    </location>
</feature>
<dbReference type="RefSeq" id="WP_118324754.1">
    <property type="nucleotide sequence ID" value="NZ_QRYH01000003.1"/>
</dbReference>
<evidence type="ECO:0000256" key="4">
    <source>
        <dbReference type="ARBA" id="ARBA00022989"/>
    </source>
</evidence>
<dbReference type="EMBL" id="QRYQ01000004">
    <property type="protein sequence ID" value="RGU93019.1"/>
    <property type="molecule type" value="Genomic_DNA"/>
</dbReference>
<feature type="transmembrane region" description="Helical" evidence="6">
    <location>
        <begin position="266"/>
        <end position="292"/>
    </location>
</feature>
<keyword evidence="3 6" id="KW-0812">Transmembrane</keyword>
<comment type="caution">
    <text evidence="8">The sequence shown here is derived from an EMBL/GenBank/DDBJ whole genome shotgun (WGS) entry which is preliminary data.</text>
</comment>
<evidence type="ECO:0000313" key="8">
    <source>
        <dbReference type="EMBL" id="RGU93019.1"/>
    </source>
</evidence>
<dbReference type="GeneID" id="66578858"/>
<protein>
    <submittedName>
        <fullName evidence="8">ABC transporter permease</fullName>
    </submittedName>
</protein>
<feature type="transmembrane region" description="Helical" evidence="6">
    <location>
        <begin position="214"/>
        <end position="234"/>
    </location>
</feature>
<evidence type="ECO:0000256" key="6">
    <source>
        <dbReference type="SAM" id="Phobius"/>
    </source>
</evidence>
<reference evidence="8 9" key="1">
    <citation type="submission" date="2018-08" db="EMBL/GenBank/DDBJ databases">
        <title>A genome reference for cultivated species of the human gut microbiota.</title>
        <authorList>
            <person name="Zou Y."/>
            <person name="Xue W."/>
            <person name="Luo G."/>
        </authorList>
    </citation>
    <scope>NUCLEOTIDE SEQUENCE [LARGE SCALE GENOMIC DNA]</scope>
    <source>
        <strain evidence="8 9">AF15-20</strain>
    </source>
</reference>
<feature type="transmembrane region" description="Helical" evidence="6">
    <location>
        <begin position="354"/>
        <end position="374"/>
    </location>
</feature>
<gene>
    <name evidence="8" type="ORF">DWW32_03330</name>
</gene>
<dbReference type="GO" id="GO:0005886">
    <property type="term" value="C:plasma membrane"/>
    <property type="evidence" value="ECO:0007669"/>
    <property type="project" value="UniProtKB-SubCell"/>
</dbReference>
<evidence type="ECO:0000256" key="1">
    <source>
        <dbReference type="ARBA" id="ARBA00004651"/>
    </source>
</evidence>